<evidence type="ECO:0000313" key="1">
    <source>
        <dbReference type="EMBL" id="EYD72486.1"/>
    </source>
</evidence>
<dbReference type="HOGENOM" id="CLU_180816_0_0_5"/>
<evidence type="ECO:0000313" key="2">
    <source>
        <dbReference type="Proteomes" id="UP000025047"/>
    </source>
</evidence>
<accession>A0A017HDQ4</accession>
<sequence>MRNLPAPMSPDHWLAHMFSAKSAISGGVLRRSVRDVERYVGRAAFLAEMQRRGYSVIENAGQFVVFCNREPLRRLL</sequence>
<name>A0A017HDQ4_9RHOB</name>
<dbReference type="OrthoDB" id="7867818at2"/>
<dbReference type="STRING" id="1122180.Lokhon_01286"/>
<evidence type="ECO:0008006" key="3">
    <source>
        <dbReference type="Google" id="ProtNLM"/>
    </source>
</evidence>
<reference evidence="1 2" key="1">
    <citation type="submission" date="2013-03" db="EMBL/GenBank/DDBJ databases">
        <authorList>
            <person name="Fiebig A."/>
            <person name="Goeker M."/>
            <person name="Klenk H.-P.P."/>
        </authorList>
    </citation>
    <scope>NUCLEOTIDE SEQUENCE [LARGE SCALE GENOMIC DNA]</scope>
    <source>
        <strain evidence="1 2">DSM 17492</strain>
    </source>
</reference>
<gene>
    <name evidence="1" type="ORF">Lokhon_01286</name>
</gene>
<dbReference type="RefSeq" id="WP_017928420.1">
    <property type="nucleotide sequence ID" value="NZ_KB822997.1"/>
</dbReference>
<keyword evidence="2" id="KW-1185">Reference proteome</keyword>
<proteinExistence type="predicted"/>
<dbReference type="eggNOG" id="ENOG5032YQN">
    <property type="taxonomic scope" value="Bacteria"/>
</dbReference>
<dbReference type="AlphaFoldDB" id="A0A017HDQ4"/>
<dbReference type="Proteomes" id="UP000025047">
    <property type="component" value="Unassembled WGS sequence"/>
</dbReference>
<protein>
    <recommendedName>
        <fullName evidence="3">N-(5'-phosphoribosyl)anthranilate isomerase</fullName>
    </recommendedName>
</protein>
<comment type="caution">
    <text evidence="1">The sequence shown here is derived from an EMBL/GenBank/DDBJ whole genome shotgun (WGS) entry which is preliminary data.</text>
</comment>
<dbReference type="EMBL" id="APGJ01000004">
    <property type="protein sequence ID" value="EYD72486.1"/>
    <property type="molecule type" value="Genomic_DNA"/>
</dbReference>
<organism evidence="1 2">
    <name type="scientific">Limimaricola hongkongensis DSM 17492</name>
    <dbReference type="NCBI Taxonomy" id="1122180"/>
    <lineage>
        <taxon>Bacteria</taxon>
        <taxon>Pseudomonadati</taxon>
        <taxon>Pseudomonadota</taxon>
        <taxon>Alphaproteobacteria</taxon>
        <taxon>Rhodobacterales</taxon>
        <taxon>Paracoccaceae</taxon>
        <taxon>Limimaricola</taxon>
    </lineage>
</organism>